<protein>
    <submittedName>
        <fullName evidence="1">Uncharacterized protein</fullName>
    </submittedName>
</protein>
<organism evidence="1">
    <name type="scientific">uncultured bacterium</name>
    <name type="common">gcode 4</name>
    <dbReference type="NCBI Taxonomy" id="1234023"/>
    <lineage>
        <taxon>Bacteria</taxon>
        <taxon>environmental samples</taxon>
    </lineage>
</organism>
<dbReference type="EMBL" id="AMFJ01000479">
    <property type="protein sequence ID" value="EKE27470.1"/>
    <property type="molecule type" value="Genomic_DNA"/>
</dbReference>
<evidence type="ECO:0000313" key="1">
    <source>
        <dbReference type="EMBL" id="EKE27470.1"/>
    </source>
</evidence>
<proteinExistence type="predicted"/>
<comment type="caution">
    <text evidence="1">The sequence shown here is derived from an EMBL/GenBank/DDBJ whole genome shotgun (WGS) entry which is preliminary data.</text>
</comment>
<gene>
    <name evidence="1" type="ORF">ACD_3C00205G0023</name>
</gene>
<name>K2GVV0_9BACT</name>
<reference evidence="1" key="1">
    <citation type="journal article" date="2012" name="Science">
        <title>Fermentation, hydrogen, and sulfur metabolism in multiple uncultivated bacterial phyla.</title>
        <authorList>
            <person name="Wrighton K.C."/>
            <person name="Thomas B.C."/>
            <person name="Sharon I."/>
            <person name="Miller C.S."/>
            <person name="Castelle C.J."/>
            <person name="VerBerkmoes N.C."/>
            <person name="Wilkins M.J."/>
            <person name="Hettich R.L."/>
            <person name="Lipton M.S."/>
            <person name="Williams K.H."/>
            <person name="Long P.E."/>
            <person name="Banfield J.F."/>
        </authorList>
    </citation>
    <scope>NUCLEOTIDE SEQUENCE [LARGE SCALE GENOMIC DNA]</scope>
</reference>
<accession>K2GVV0</accession>
<sequence length="75" mass="8864">MTGRTQYWKWKKIELNLFNACHSGFNCHSGLDPESIKNNNFNNGRSQVTDSRSSLEWQKTKGMDKHLFDDKYIEH</sequence>
<dbReference type="AlphaFoldDB" id="K2GVV0"/>